<organism evidence="10 11">
    <name type="scientific">Legionella wadsworthii</name>
    <dbReference type="NCBI Taxonomy" id="28088"/>
    <lineage>
        <taxon>Bacteria</taxon>
        <taxon>Pseudomonadati</taxon>
        <taxon>Pseudomonadota</taxon>
        <taxon>Gammaproteobacteria</taxon>
        <taxon>Legionellales</taxon>
        <taxon>Legionellaceae</taxon>
        <taxon>Legionella</taxon>
    </lineage>
</organism>
<dbReference type="InterPro" id="IPR018456">
    <property type="entry name" value="PTR2_symporter_CS"/>
</dbReference>
<dbReference type="FunFam" id="1.20.1250.20:FF:000017">
    <property type="entry name" value="Dipeptide and tripeptide permease A"/>
    <property type="match status" value="1"/>
</dbReference>
<dbReference type="GO" id="GO:0005886">
    <property type="term" value="C:plasma membrane"/>
    <property type="evidence" value="ECO:0007669"/>
    <property type="project" value="UniProtKB-SubCell"/>
</dbReference>
<keyword evidence="7 9" id="KW-0472">Membrane</keyword>
<dbReference type="EMBL" id="UGPB01000001">
    <property type="protein sequence ID" value="STY28035.1"/>
    <property type="molecule type" value="Genomic_DNA"/>
</dbReference>
<dbReference type="GO" id="GO:0071916">
    <property type="term" value="F:dipeptide transmembrane transporter activity"/>
    <property type="evidence" value="ECO:0007669"/>
    <property type="project" value="UniProtKB-ARBA"/>
</dbReference>
<dbReference type="STRING" id="1122170.GCA_000701265_01753"/>
<feature type="transmembrane region" description="Helical" evidence="9">
    <location>
        <begin position="80"/>
        <end position="96"/>
    </location>
</feature>
<keyword evidence="6 9" id="KW-1133">Transmembrane helix</keyword>
<feature type="transmembrane region" description="Helical" evidence="9">
    <location>
        <begin position="262"/>
        <end position="279"/>
    </location>
</feature>
<comment type="similarity">
    <text evidence="8">Belongs to the major facilitator superfamily. Proton-dependent oligopeptide transporter (POT/PTR) (TC 2.A.17) family.</text>
</comment>
<feature type="transmembrane region" description="Helical" evidence="9">
    <location>
        <begin position="166"/>
        <end position="186"/>
    </location>
</feature>
<keyword evidence="5" id="KW-0571">Peptide transport</keyword>
<feature type="transmembrane region" description="Helical" evidence="9">
    <location>
        <begin position="376"/>
        <end position="398"/>
    </location>
</feature>
<feature type="transmembrane region" description="Helical" evidence="9">
    <location>
        <begin position="314"/>
        <end position="331"/>
    </location>
</feature>
<dbReference type="GO" id="GO:0042937">
    <property type="term" value="F:tripeptide transmembrane transporter activity"/>
    <property type="evidence" value="ECO:0007669"/>
    <property type="project" value="UniProtKB-ARBA"/>
</dbReference>
<evidence type="ECO:0000256" key="5">
    <source>
        <dbReference type="ARBA" id="ARBA00022856"/>
    </source>
</evidence>
<dbReference type="OrthoDB" id="9772725at2"/>
<evidence type="ECO:0000256" key="9">
    <source>
        <dbReference type="SAM" id="Phobius"/>
    </source>
</evidence>
<comment type="subcellular location">
    <subcellularLocation>
        <location evidence="1">Cell membrane</location>
        <topology evidence="1">Multi-pass membrane protein</topology>
    </subcellularLocation>
    <subcellularLocation>
        <location evidence="8">Membrane</location>
        <topology evidence="8">Multi-pass membrane protein</topology>
    </subcellularLocation>
</comment>
<evidence type="ECO:0000256" key="2">
    <source>
        <dbReference type="ARBA" id="ARBA00022448"/>
    </source>
</evidence>
<keyword evidence="4 8" id="KW-0812">Transmembrane</keyword>
<dbReference type="GO" id="GO:0015333">
    <property type="term" value="F:peptide:proton symporter activity"/>
    <property type="evidence" value="ECO:0007669"/>
    <property type="project" value="UniProtKB-ARBA"/>
</dbReference>
<dbReference type="PROSITE" id="PS01023">
    <property type="entry name" value="PTR2_2"/>
    <property type="match status" value="1"/>
</dbReference>
<dbReference type="NCBIfam" id="TIGR00924">
    <property type="entry name" value="yjdL_sub1_fam"/>
    <property type="match status" value="1"/>
</dbReference>
<dbReference type="InterPro" id="IPR036259">
    <property type="entry name" value="MFS_trans_sf"/>
</dbReference>
<dbReference type="AlphaFoldDB" id="A0A378LLY8"/>
<dbReference type="SUPFAM" id="SSF103473">
    <property type="entry name" value="MFS general substrate transporter"/>
    <property type="match status" value="1"/>
</dbReference>
<keyword evidence="2 8" id="KW-0813">Transport</keyword>
<dbReference type="RefSeq" id="WP_031567138.1">
    <property type="nucleotide sequence ID" value="NZ_CAAAIS010000005.1"/>
</dbReference>
<evidence type="ECO:0000256" key="3">
    <source>
        <dbReference type="ARBA" id="ARBA00022475"/>
    </source>
</evidence>
<evidence type="ECO:0000256" key="4">
    <source>
        <dbReference type="ARBA" id="ARBA00022692"/>
    </source>
</evidence>
<evidence type="ECO:0000313" key="10">
    <source>
        <dbReference type="EMBL" id="STY28035.1"/>
    </source>
</evidence>
<gene>
    <name evidence="10" type="primary">yhiP</name>
    <name evidence="10" type="ORF">NCTC11532_00196</name>
</gene>
<feature type="transmembrane region" description="Helical" evidence="9">
    <location>
        <begin position="444"/>
        <end position="468"/>
    </location>
</feature>
<evidence type="ECO:0000256" key="6">
    <source>
        <dbReference type="ARBA" id="ARBA00022989"/>
    </source>
</evidence>
<dbReference type="InterPro" id="IPR050171">
    <property type="entry name" value="MFS_Transporters"/>
</dbReference>
<dbReference type="GO" id="GO:0035443">
    <property type="term" value="P:tripeptide transmembrane transport"/>
    <property type="evidence" value="ECO:0007669"/>
    <property type="project" value="UniProtKB-ARBA"/>
</dbReference>
<protein>
    <submittedName>
        <fullName evidence="10">Transporter</fullName>
    </submittedName>
</protein>
<keyword evidence="3" id="KW-1003">Cell membrane</keyword>
<sequence>MVNILREQPRAFHMIFLLELWERFGFYTVQGILALFFIRYLGYNETISYYTFGAYSALVYGMVVIGGYLGDRILGTKRTIVLGLITLAAGYFSLAVTDKEHVFLALGIICVGNGLFKANPSNLLAKCYEENDPRLHGGFTLYYMAINLGSMIALFAGPAISSRYGYSYAYMMSAIGLSIGLANYWFQHQFVAHINTESDQRKISFIQWFLILMGIFFLTECSAYLLQHVMIAKNLFWLITIVVIIYYLFMARKETKAARMRMLVALILMLEAIIFFTLYQQMPTSLNLFAVNNVVPIFFGITIDAQSFQALNPIWIVIMSPVLAYFYNFLNKKGIGFSIPYKFSLGMTMCGLSFLMLFFARYFYSEQGMVSSWWLIISYLFQSLGELLVSALGVAMVAELVPAQIAGFVMGMWFLTSAIAGFIGASVASYTALPEQIKPGVESLMIYTHVFACIGIVTLLISLCMWLVSPRLSRFIAVKKPSDLHQEIKEAEYSVSRCFMIQTD</sequence>
<dbReference type="InterPro" id="IPR005279">
    <property type="entry name" value="Dipep/tripep_permease"/>
</dbReference>
<keyword evidence="11" id="KW-1185">Reference proteome</keyword>
<reference evidence="10 11" key="1">
    <citation type="submission" date="2018-06" db="EMBL/GenBank/DDBJ databases">
        <authorList>
            <consortium name="Pathogen Informatics"/>
            <person name="Doyle S."/>
        </authorList>
    </citation>
    <scope>NUCLEOTIDE SEQUENCE [LARGE SCALE GENOMIC DNA]</scope>
    <source>
        <strain evidence="10 11">NCTC11532</strain>
    </source>
</reference>
<feature type="transmembrane region" description="Helical" evidence="9">
    <location>
        <begin position="20"/>
        <end position="41"/>
    </location>
</feature>
<dbReference type="Pfam" id="PF00854">
    <property type="entry name" value="PTR2"/>
    <property type="match status" value="1"/>
</dbReference>
<proteinExistence type="inferred from homology"/>
<feature type="transmembrane region" description="Helical" evidence="9">
    <location>
        <begin position="231"/>
        <end position="250"/>
    </location>
</feature>
<feature type="transmembrane region" description="Helical" evidence="9">
    <location>
        <begin position="343"/>
        <end position="364"/>
    </location>
</feature>
<dbReference type="CDD" id="cd17346">
    <property type="entry name" value="MFS_DtpA_like"/>
    <property type="match status" value="1"/>
</dbReference>
<feature type="transmembrane region" description="Helical" evidence="9">
    <location>
        <begin position="405"/>
        <end position="432"/>
    </location>
</feature>
<feature type="transmembrane region" description="Helical" evidence="9">
    <location>
        <begin position="102"/>
        <end position="118"/>
    </location>
</feature>
<dbReference type="Gene3D" id="1.20.1250.20">
    <property type="entry name" value="MFS general substrate transporter like domains"/>
    <property type="match status" value="1"/>
</dbReference>
<feature type="transmembrane region" description="Helical" evidence="9">
    <location>
        <begin position="139"/>
        <end position="160"/>
    </location>
</feature>
<dbReference type="PANTHER" id="PTHR23517">
    <property type="entry name" value="RESISTANCE PROTEIN MDTM, PUTATIVE-RELATED-RELATED"/>
    <property type="match status" value="1"/>
</dbReference>
<name>A0A378LLY8_9GAMM</name>
<evidence type="ECO:0000256" key="1">
    <source>
        <dbReference type="ARBA" id="ARBA00004651"/>
    </source>
</evidence>
<evidence type="ECO:0000256" key="7">
    <source>
        <dbReference type="ARBA" id="ARBA00023136"/>
    </source>
</evidence>
<dbReference type="PANTHER" id="PTHR23517:SF15">
    <property type="entry name" value="PROTON-DEPENDENT OLIGOPEPTIDE FAMILY TRANSPORT PROTEIN"/>
    <property type="match status" value="1"/>
</dbReference>
<accession>A0A378LLY8</accession>
<evidence type="ECO:0000256" key="8">
    <source>
        <dbReference type="RuleBase" id="RU003755"/>
    </source>
</evidence>
<keyword evidence="5" id="KW-0653">Protein transport</keyword>
<feature type="transmembrane region" description="Helical" evidence="9">
    <location>
        <begin position="206"/>
        <end position="225"/>
    </location>
</feature>
<evidence type="ECO:0000313" key="11">
    <source>
        <dbReference type="Proteomes" id="UP000255297"/>
    </source>
</evidence>
<feature type="transmembrane region" description="Helical" evidence="9">
    <location>
        <begin position="47"/>
        <end position="68"/>
    </location>
</feature>
<dbReference type="Proteomes" id="UP000255297">
    <property type="component" value="Unassembled WGS sequence"/>
</dbReference>
<dbReference type="InterPro" id="IPR000109">
    <property type="entry name" value="POT_fam"/>
</dbReference>